<protein>
    <submittedName>
        <fullName evidence="2">Ig-like domain repeat protein</fullName>
    </submittedName>
</protein>
<dbReference type="KEGG" id="xbc:ELE36_00755"/>
<dbReference type="EMBL" id="CP035704">
    <property type="protein sequence ID" value="QBB69027.1"/>
    <property type="molecule type" value="Genomic_DNA"/>
</dbReference>
<dbReference type="SUPFAM" id="SSF51126">
    <property type="entry name" value="Pectin lyase-like"/>
    <property type="match status" value="1"/>
</dbReference>
<dbReference type="Gene3D" id="2.60.40.10">
    <property type="entry name" value="Immunoglobulins"/>
    <property type="match status" value="7"/>
</dbReference>
<name>A0A411HEX8_9GAMM</name>
<proteinExistence type="predicted"/>
<feature type="domain" description="Bacterial Ig-like" evidence="1">
    <location>
        <begin position="896"/>
        <end position="981"/>
    </location>
</feature>
<dbReference type="NCBIfam" id="NF041518">
    <property type="entry name" value="choice_anch_Q"/>
    <property type="match status" value="1"/>
</dbReference>
<accession>A0A411HEX8</accession>
<organism evidence="2 3">
    <name type="scientific">Pseudolysobacter antarcticus</name>
    <dbReference type="NCBI Taxonomy" id="2511995"/>
    <lineage>
        <taxon>Bacteria</taxon>
        <taxon>Pseudomonadati</taxon>
        <taxon>Pseudomonadota</taxon>
        <taxon>Gammaproteobacteria</taxon>
        <taxon>Lysobacterales</taxon>
        <taxon>Rhodanobacteraceae</taxon>
        <taxon>Pseudolysobacter</taxon>
    </lineage>
</organism>
<dbReference type="OrthoDB" id="7486720at2"/>
<dbReference type="Pfam" id="PF16640">
    <property type="entry name" value="Big_3_5"/>
    <property type="match status" value="7"/>
</dbReference>
<dbReference type="AlphaFoldDB" id="A0A411HEX8"/>
<feature type="domain" description="Bacterial Ig-like" evidence="1">
    <location>
        <begin position="311"/>
        <end position="401"/>
    </location>
</feature>
<dbReference type="InterPro" id="IPR059226">
    <property type="entry name" value="Choice_anch_Q_dom"/>
</dbReference>
<feature type="domain" description="Bacterial Ig-like" evidence="1">
    <location>
        <begin position="409"/>
        <end position="494"/>
    </location>
</feature>
<feature type="domain" description="Bacterial Ig-like" evidence="1">
    <location>
        <begin position="699"/>
        <end position="787"/>
    </location>
</feature>
<dbReference type="Proteomes" id="UP000291562">
    <property type="component" value="Chromosome"/>
</dbReference>
<evidence type="ECO:0000313" key="2">
    <source>
        <dbReference type="EMBL" id="QBB69027.1"/>
    </source>
</evidence>
<keyword evidence="3" id="KW-1185">Reference proteome</keyword>
<dbReference type="RefSeq" id="WP_129831282.1">
    <property type="nucleotide sequence ID" value="NZ_CP035704.1"/>
</dbReference>
<evidence type="ECO:0000259" key="1">
    <source>
        <dbReference type="Pfam" id="PF16640"/>
    </source>
</evidence>
<dbReference type="InterPro" id="IPR011050">
    <property type="entry name" value="Pectin_lyase_fold/virulence"/>
</dbReference>
<feature type="domain" description="Bacterial Ig-like" evidence="1">
    <location>
        <begin position="802"/>
        <end position="882"/>
    </location>
</feature>
<sequence length="1003" mass="98120">MINSTLTGNSASGGFAGAAFGGAGGSGLGGAIFNLDGTVFVTFSTLAANTVVAGQGAFVNGSANGGAIYSLSYNGAASTGSTSASLTLENSILSNSIGGSDLIVDQPATVSSGLANQSVESTAVLGKNLVMTSSSTNNAPALPAFPFTTNPQLSALTNNGGGTQTMALAAASPAINAAVFATSQPHNDQRGYLRVSGTAPDLGAYEFGATVVVKGSPTVAISSSNPNPSVPGQSYSVLAGTSGGYVPTGTIDVTDGIAHCTIGLPAPGCVLASTTPGSKTLMAKYNGDASNNTATNTATHTVNKGATTTAVTSSANPSVFGQNVTFTATTSATAPATGVPTGSVTFKDGTTTLCNAVTLSAGVATCASSTLSVATHSITAVYSGDTNYVASTSTALSQMVNQAATTTTVTSSANPSTYSQSVTFTASVSATLPVTGTVTFKDGTTTLCNAVTLSSGVATCALSTLSTAAHSIAAIYSGDTNNAASTSTALSQLVNKAATTTSVTSSANPSVFGQNVTFTAIVSATAPATGVPTGTVTFKDGTTTLCNAVTLSAGIATCVSSALAAATHSITVVYSGDTNDVASTSTALSQLVNKAATTTAVTSSANPSLYSQNVTFTATVSATAPATGVPTATVTFKDGTTTLCNSVALSAGVATCASSTLAVATHSITAVYSGDTNDVASTSTALSQVVNKAATTITVTSSANPSNYNQNVMFTATVSATAPATGVPTGTVTFKDDTTTLCNVVALSAGIATCASSTLSTATHSITAVYSGDTNDLTSTSTVLLQVVNKAISTTTLVSYLNPSTFGQSVTFGVNVTGQSPTGTATFKDGTTTLCSAVALNSGLAICASSTLSVGTHTINATYSGDANNAASNATALSQVVNKTTTTTALSTLCMNTFVGGQPFTLAAAASGVTPTGSVTFNNGATVLCNSVTLSSGAASCTVSTLASIGADTKDTYSLTAAYSGDGNNTSSNAAPLTVTVLSAADVIFRSDLEQMLPSCPIE</sequence>
<evidence type="ECO:0000313" key="3">
    <source>
        <dbReference type="Proteomes" id="UP000291562"/>
    </source>
</evidence>
<dbReference type="InterPro" id="IPR032109">
    <property type="entry name" value="Big_3_5"/>
</dbReference>
<feature type="domain" description="Bacterial Ig-like" evidence="1">
    <location>
        <begin position="503"/>
        <end position="592"/>
    </location>
</feature>
<reference evidence="2 3" key="1">
    <citation type="submission" date="2019-01" db="EMBL/GenBank/DDBJ databases">
        <title>Pseudolysobacter antarctica gen. nov., sp. nov., isolated from Fildes Peninsula, Antarctica.</title>
        <authorList>
            <person name="Wei Z."/>
            <person name="Peng F."/>
        </authorList>
    </citation>
    <scope>NUCLEOTIDE SEQUENCE [LARGE SCALE GENOMIC DNA]</scope>
    <source>
        <strain evidence="2 3">AQ6-296</strain>
    </source>
</reference>
<gene>
    <name evidence="2" type="ORF">ELE36_00755</name>
</gene>
<feature type="domain" description="Bacterial Ig-like" evidence="1">
    <location>
        <begin position="601"/>
        <end position="691"/>
    </location>
</feature>
<dbReference type="InterPro" id="IPR013783">
    <property type="entry name" value="Ig-like_fold"/>
</dbReference>